<feature type="compositionally biased region" description="Basic and acidic residues" evidence="3">
    <location>
        <begin position="622"/>
        <end position="644"/>
    </location>
</feature>
<evidence type="ECO:0000259" key="4">
    <source>
        <dbReference type="PROSITE" id="PS50025"/>
    </source>
</evidence>
<comment type="caution">
    <text evidence="2">Lacks conserved residue(s) required for the propagation of feature annotation.</text>
</comment>
<feature type="domain" description="EGF-like" evidence="5">
    <location>
        <begin position="226"/>
        <end position="264"/>
    </location>
</feature>
<dbReference type="InterPro" id="IPR001791">
    <property type="entry name" value="Laminin_G"/>
</dbReference>
<accession>A0A3R7LRT9</accession>
<evidence type="ECO:0000256" key="3">
    <source>
        <dbReference type="SAM" id="MobiDB-lite"/>
    </source>
</evidence>
<dbReference type="PROSITE" id="PS50026">
    <property type="entry name" value="EGF_3"/>
    <property type="match status" value="2"/>
</dbReference>
<dbReference type="PROSITE" id="PS50025">
    <property type="entry name" value="LAM_G_DOMAIN"/>
    <property type="match status" value="2"/>
</dbReference>
<dbReference type="SMART" id="SM00179">
    <property type="entry name" value="EGF_CA"/>
    <property type="match status" value="1"/>
</dbReference>
<dbReference type="InterPro" id="IPR000152">
    <property type="entry name" value="EGF-type_Asp/Asn_hydroxyl_site"/>
</dbReference>
<dbReference type="SUPFAM" id="SSF49899">
    <property type="entry name" value="Concanavalin A-like lectins/glucanases"/>
    <property type="match status" value="3"/>
</dbReference>
<feature type="disulfide bond" evidence="2">
    <location>
        <begin position="254"/>
        <end position="263"/>
    </location>
</feature>
<dbReference type="AlphaFoldDB" id="A0A3R7LRT9"/>
<dbReference type="Proteomes" id="UP000283509">
    <property type="component" value="Unassembled WGS sequence"/>
</dbReference>
<feature type="region of interest" description="Disordered" evidence="3">
    <location>
        <begin position="38"/>
        <end position="60"/>
    </location>
</feature>
<dbReference type="PANTHER" id="PTHR15036:SF85">
    <property type="entry name" value="SP2353, ISOFORM A"/>
    <property type="match status" value="1"/>
</dbReference>
<dbReference type="Pfam" id="PF00008">
    <property type="entry name" value="EGF"/>
    <property type="match status" value="1"/>
</dbReference>
<dbReference type="GO" id="GO:0048513">
    <property type="term" value="P:animal organ development"/>
    <property type="evidence" value="ECO:0007669"/>
    <property type="project" value="UniProtKB-ARBA"/>
</dbReference>
<feature type="region of interest" description="Disordered" evidence="3">
    <location>
        <begin position="613"/>
        <end position="702"/>
    </location>
</feature>
<evidence type="ECO:0000256" key="2">
    <source>
        <dbReference type="PROSITE-ProRule" id="PRU00076"/>
    </source>
</evidence>
<feature type="compositionally biased region" description="Basic and acidic residues" evidence="3">
    <location>
        <begin position="662"/>
        <end position="673"/>
    </location>
</feature>
<reference evidence="6 7" key="2">
    <citation type="submission" date="2019-01" db="EMBL/GenBank/DDBJ databases">
        <title>The decoding of complex shrimp genome reveals the adaptation for benthos swimmer, frequently molting mechanism and breeding impact on genome.</title>
        <authorList>
            <person name="Sun Y."/>
            <person name="Gao Y."/>
            <person name="Yu Y."/>
        </authorList>
    </citation>
    <scope>NUCLEOTIDE SEQUENCE [LARGE SCALE GENOMIC DNA]</scope>
    <source>
        <tissue evidence="6">Muscle</tissue>
    </source>
</reference>
<dbReference type="CDD" id="cd00054">
    <property type="entry name" value="EGF_CA"/>
    <property type="match status" value="2"/>
</dbReference>
<dbReference type="STRING" id="6689.A0A3R7LRT9"/>
<evidence type="ECO:0000256" key="1">
    <source>
        <dbReference type="ARBA" id="ARBA00023157"/>
    </source>
</evidence>
<feature type="domain" description="EGF-like" evidence="5">
    <location>
        <begin position="544"/>
        <end position="580"/>
    </location>
</feature>
<dbReference type="PANTHER" id="PTHR15036">
    <property type="entry name" value="PIKACHURIN-LIKE PROTEIN"/>
    <property type="match status" value="1"/>
</dbReference>
<dbReference type="InterPro" id="IPR050372">
    <property type="entry name" value="Neurexin-related_CASP"/>
</dbReference>
<evidence type="ECO:0000259" key="5">
    <source>
        <dbReference type="PROSITE" id="PS50026"/>
    </source>
</evidence>
<feature type="compositionally biased region" description="Low complexity" evidence="3">
    <location>
        <begin position="690"/>
        <end position="702"/>
    </location>
</feature>
<dbReference type="GO" id="GO:0016020">
    <property type="term" value="C:membrane"/>
    <property type="evidence" value="ECO:0007669"/>
    <property type="project" value="UniProtKB-SubCell"/>
</dbReference>
<feature type="compositionally biased region" description="Acidic residues" evidence="3">
    <location>
        <begin position="847"/>
        <end position="856"/>
    </location>
</feature>
<feature type="region of interest" description="Disordered" evidence="3">
    <location>
        <begin position="770"/>
        <end position="856"/>
    </location>
</feature>
<sequence length="856" mass="90574">MLIIVCDSPTLCYSSTHVILFFTQTHFIIHPTNYNQQAHFTTLSPPPPPPDASRPPASPTPHALVLYSGPLAPTFPRRERRTPTPLLAVQVRSGRPQVLLYGGGGQLKLSVNATVHDGQWHTVYVRIHSKGVVVSVDLCGRDDGSPCVAKATWGVPAETQPWFGSSPLQVGGLAHSRPRPEDHGWDEAPTTRPLDGCISHLRVNSQLVDLGEPPYAKGSVAGCRAQEAACEGGRGACGFRGRCVGGHAEPECECEPGWTGPRCATPTVPALFGSSSYVKMALAVAVPTHEVRVQLRVRTRDLRDGPLLQLSSRHHLATLSLHVSPPAAWQRLSEWERGAGDKTRRSVRIAPLIEFARPLQLRAGMACASLGGGSRSPQAVCVEGRPVDDGAWHTVRAERHGNNLLVSVDDGDGWRRNESLVTLEEGAVGRGWDPPVTSPSTDREDITVGATAEAADSGADSLDSEKHTCIDDVRVAGRPLPLPPAVNVTSWARVTAVHQLEVGAQSRLSPPPLSAGAAGRRLKGGQPGANCGPGRQLVGRTCQDVDECAWRPCLHGGSCQNLRPGFLCVCGPGHAGDYCQWTKVDSAAYPLTGPVAIVALTLSVIFVGGGTEKGADEEGTFLEEKGDPEDARRRNRRPFLERLSHMMPALRTSKGEPTPIPTKEDTVIPDKLARTSLPEPEDEPAPAPTVPTSGSSLPPGPDPLLASLPTDSILCKDDLRAYAYEGDGSSSVSALSVISGLRAEQTEEGGIRPLVPGFLDVLDLLRHLPDGPRSPPLNGARTKCQGSPSARGTAPPPSPLPSGLTARPAVKPSTSTPALDAPCPPAPTPHSASLSSLAALRAPSEAPAEEEQFTIC</sequence>
<dbReference type="EMBL" id="QCYY01004278">
    <property type="protein sequence ID" value="ROT61234.1"/>
    <property type="molecule type" value="Genomic_DNA"/>
</dbReference>
<reference evidence="6 7" key="1">
    <citation type="submission" date="2018-04" db="EMBL/GenBank/DDBJ databases">
        <authorList>
            <person name="Zhang X."/>
            <person name="Yuan J."/>
            <person name="Li F."/>
            <person name="Xiang J."/>
        </authorList>
    </citation>
    <scope>NUCLEOTIDE SEQUENCE [LARGE SCALE GENOMIC DNA]</scope>
    <source>
        <tissue evidence="6">Muscle</tissue>
    </source>
</reference>
<feature type="disulfide bond" evidence="2">
    <location>
        <begin position="570"/>
        <end position="579"/>
    </location>
</feature>
<keyword evidence="7" id="KW-1185">Reference proteome</keyword>
<dbReference type="Gene3D" id="2.10.25.10">
    <property type="entry name" value="Laminin"/>
    <property type="match status" value="1"/>
</dbReference>
<gene>
    <name evidence="6" type="ORF">C7M84_021019</name>
</gene>
<dbReference type="PROSITE" id="PS01187">
    <property type="entry name" value="EGF_CA"/>
    <property type="match status" value="1"/>
</dbReference>
<dbReference type="InterPro" id="IPR001881">
    <property type="entry name" value="EGF-like_Ca-bd_dom"/>
</dbReference>
<feature type="region of interest" description="Disordered" evidence="3">
    <location>
        <begin position="507"/>
        <end position="530"/>
    </location>
</feature>
<dbReference type="SUPFAM" id="SSF57196">
    <property type="entry name" value="EGF/Laminin"/>
    <property type="match status" value="1"/>
</dbReference>
<feature type="compositionally biased region" description="Pro residues" evidence="3">
    <location>
        <begin position="44"/>
        <end position="59"/>
    </location>
</feature>
<dbReference type="InterPro" id="IPR000742">
    <property type="entry name" value="EGF"/>
</dbReference>
<dbReference type="PROSITE" id="PS01186">
    <property type="entry name" value="EGF_2"/>
    <property type="match status" value="1"/>
</dbReference>
<proteinExistence type="predicted"/>
<dbReference type="Pfam" id="PF02210">
    <property type="entry name" value="Laminin_G_2"/>
    <property type="match status" value="2"/>
</dbReference>
<dbReference type="OrthoDB" id="6363789at2759"/>
<dbReference type="CDD" id="cd00110">
    <property type="entry name" value="LamG"/>
    <property type="match status" value="1"/>
</dbReference>
<feature type="domain" description="Laminin G" evidence="4">
    <location>
        <begin position="267"/>
        <end position="531"/>
    </location>
</feature>
<dbReference type="GO" id="GO:0005509">
    <property type="term" value="F:calcium ion binding"/>
    <property type="evidence" value="ECO:0007669"/>
    <property type="project" value="InterPro"/>
</dbReference>
<feature type="domain" description="Laminin G" evidence="4">
    <location>
        <begin position="9"/>
        <end position="223"/>
    </location>
</feature>
<comment type="caution">
    <text evidence="6">The sequence shown here is derived from an EMBL/GenBank/DDBJ whole genome shotgun (WGS) entry which is preliminary data.</text>
</comment>
<organism evidence="6 7">
    <name type="scientific">Penaeus vannamei</name>
    <name type="common">Whiteleg shrimp</name>
    <name type="synonym">Litopenaeus vannamei</name>
    <dbReference type="NCBI Taxonomy" id="6689"/>
    <lineage>
        <taxon>Eukaryota</taxon>
        <taxon>Metazoa</taxon>
        <taxon>Ecdysozoa</taxon>
        <taxon>Arthropoda</taxon>
        <taxon>Crustacea</taxon>
        <taxon>Multicrustacea</taxon>
        <taxon>Malacostraca</taxon>
        <taxon>Eumalacostraca</taxon>
        <taxon>Eucarida</taxon>
        <taxon>Decapoda</taxon>
        <taxon>Dendrobranchiata</taxon>
        <taxon>Penaeoidea</taxon>
        <taxon>Penaeidae</taxon>
        <taxon>Penaeus</taxon>
    </lineage>
</organism>
<evidence type="ECO:0000313" key="7">
    <source>
        <dbReference type="Proteomes" id="UP000283509"/>
    </source>
</evidence>
<dbReference type="InterPro" id="IPR018097">
    <property type="entry name" value="EGF_Ca-bd_CS"/>
</dbReference>
<feature type="compositionally biased region" description="Low complexity" evidence="3">
    <location>
        <begin position="829"/>
        <end position="846"/>
    </location>
</feature>
<dbReference type="InterPro" id="IPR013320">
    <property type="entry name" value="ConA-like_dom_sf"/>
</dbReference>
<evidence type="ECO:0000313" key="6">
    <source>
        <dbReference type="EMBL" id="ROT61234.1"/>
    </source>
</evidence>
<dbReference type="PROSITE" id="PS00022">
    <property type="entry name" value="EGF_1"/>
    <property type="match status" value="2"/>
</dbReference>
<dbReference type="Gene3D" id="2.60.120.200">
    <property type="match status" value="2"/>
</dbReference>
<name>A0A3R7LRT9_PENVA</name>
<keyword evidence="2" id="KW-0245">EGF-like domain</keyword>
<protein>
    <submittedName>
        <fullName evidence="6">Putative neural-cadherin isoform X1</fullName>
    </submittedName>
</protein>
<keyword evidence="1 2" id="KW-1015">Disulfide bond</keyword>
<dbReference type="PROSITE" id="PS00010">
    <property type="entry name" value="ASX_HYDROXYL"/>
    <property type="match status" value="1"/>
</dbReference>
<dbReference type="SMART" id="SM00282">
    <property type="entry name" value="LamG"/>
    <property type="match status" value="2"/>
</dbReference>
<dbReference type="SMART" id="SM00181">
    <property type="entry name" value="EGF"/>
    <property type="match status" value="2"/>
</dbReference>